<feature type="compositionally biased region" description="Polar residues" evidence="1">
    <location>
        <begin position="239"/>
        <end position="250"/>
    </location>
</feature>
<feature type="region of interest" description="Disordered" evidence="1">
    <location>
        <begin position="433"/>
        <end position="461"/>
    </location>
</feature>
<feature type="region of interest" description="Disordered" evidence="1">
    <location>
        <begin position="1"/>
        <end position="26"/>
    </location>
</feature>
<comment type="caution">
    <text evidence="2">The sequence shown here is derived from an EMBL/GenBank/DDBJ whole genome shotgun (WGS) entry which is preliminary data.</text>
</comment>
<organism evidence="2 3">
    <name type="scientific">Desmophyllum pertusum</name>
    <dbReference type="NCBI Taxonomy" id="174260"/>
    <lineage>
        <taxon>Eukaryota</taxon>
        <taxon>Metazoa</taxon>
        <taxon>Cnidaria</taxon>
        <taxon>Anthozoa</taxon>
        <taxon>Hexacorallia</taxon>
        <taxon>Scleractinia</taxon>
        <taxon>Caryophylliina</taxon>
        <taxon>Caryophylliidae</taxon>
        <taxon>Desmophyllum</taxon>
    </lineage>
</organism>
<proteinExistence type="predicted"/>
<feature type="compositionally biased region" description="Low complexity" evidence="1">
    <location>
        <begin position="451"/>
        <end position="461"/>
    </location>
</feature>
<keyword evidence="3" id="KW-1185">Reference proteome</keyword>
<sequence>MSLVSYNSVRDCNPSATPKTVPESEDYQLLPQSTGEELKVCFGKDMGATYTLMLSDVSKMQINSTKSGKMRKEGITKRWKSKSCTPLNRRDERQSHLAGVPSSPKEMPQASIHSLGSLRMKSCKGKKCKTDTYITATFQRLQENGGYRITKEPLAVSGGQVGDSLFDPIDKVRQFNTQCKGKDIALSLENGFPALLTDSSFFSHGDRRSSAVVADDSEPFIKLPVLGKSEAKHRRSKAENGSSGENSKQVSEPRPVFIIPFGAFDDPVDIESDLKRKADKKEKPSANNPGDGIKTSPMKETIKPSEELEVNSTVTDPHRVENDTGNEKHSDEHSVKHPATTSGVHGCANTRIKGTEQFDLSQISDGTKDELHQKITGPTDVLHGEQLSTSGASVGVQPSQRMNGSQVYGGYFPTTGRKESKLFYAEISTCSEQNPVNGDDSLHELSRRTRSSSTKKANSNTQIPKHAFVKASYVSRKSFSRQSVDRSPRVNGTLRHSEKNLLHVPLTGHQFSRFNGIHER</sequence>
<reference evidence="2" key="1">
    <citation type="submission" date="2023-01" db="EMBL/GenBank/DDBJ databases">
        <title>Genome assembly of the deep-sea coral Lophelia pertusa.</title>
        <authorList>
            <person name="Herrera S."/>
            <person name="Cordes E."/>
        </authorList>
    </citation>
    <scope>NUCLEOTIDE SEQUENCE</scope>
    <source>
        <strain evidence="2">USNM1676648</strain>
        <tissue evidence="2">Polyp</tissue>
    </source>
</reference>
<feature type="compositionally biased region" description="Basic and acidic residues" evidence="1">
    <location>
        <begin position="316"/>
        <end position="335"/>
    </location>
</feature>
<feature type="compositionally biased region" description="Polar residues" evidence="1">
    <location>
        <begin position="1"/>
        <end position="18"/>
    </location>
</feature>
<dbReference type="OrthoDB" id="5957474at2759"/>
<dbReference type="EMBL" id="MU825468">
    <property type="protein sequence ID" value="KAJ7388448.1"/>
    <property type="molecule type" value="Genomic_DNA"/>
</dbReference>
<protein>
    <submittedName>
        <fullName evidence="2">Uncharacterized protein</fullName>
    </submittedName>
</protein>
<feature type="region of interest" description="Disordered" evidence="1">
    <location>
        <begin position="64"/>
        <end position="109"/>
    </location>
</feature>
<evidence type="ECO:0000313" key="2">
    <source>
        <dbReference type="EMBL" id="KAJ7388448.1"/>
    </source>
</evidence>
<gene>
    <name evidence="2" type="ORF">OS493_037516</name>
</gene>
<feature type="region of interest" description="Disordered" evidence="1">
    <location>
        <begin position="276"/>
        <end position="347"/>
    </location>
</feature>
<evidence type="ECO:0000256" key="1">
    <source>
        <dbReference type="SAM" id="MobiDB-lite"/>
    </source>
</evidence>
<dbReference type="Proteomes" id="UP001163046">
    <property type="component" value="Unassembled WGS sequence"/>
</dbReference>
<name>A0A9W9ZWV4_9CNID</name>
<feature type="region of interest" description="Disordered" evidence="1">
    <location>
        <begin position="225"/>
        <end position="253"/>
    </location>
</feature>
<evidence type="ECO:0000313" key="3">
    <source>
        <dbReference type="Proteomes" id="UP001163046"/>
    </source>
</evidence>
<dbReference type="AlphaFoldDB" id="A0A9W9ZWV4"/>
<accession>A0A9W9ZWV4</accession>